<protein>
    <submittedName>
        <fullName evidence="1">Uncharacterized protein</fullName>
    </submittedName>
</protein>
<accession>A0ABM8DZV8</accession>
<keyword evidence="2" id="KW-1185">Reference proteome</keyword>
<evidence type="ECO:0000313" key="2">
    <source>
        <dbReference type="Proteomes" id="UP001317779"/>
    </source>
</evidence>
<proteinExistence type="predicted"/>
<name>A0ABM8DZV8_9MICO</name>
<dbReference type="Gene3D" id="2.60.40.2700">
    <property type="match status" value="2"/>
</dbReference>
<dbReference type="Proteomes" id="UP001317779">
    <property type="component" value="Chromosome"/>
</dbReference>
<organism evidence="1 2">
    <name type="scientific">Microbacterium terricola</name>
    <dbReference type="NCBI Taxonomy" id="344163"/>
    <lineage>
        <taxon>Bacteria</taxon>
        <taxon>Bacillati</taxon>
        <taxon>Actinomycetota</taxon>
        <taxon>Actinomycetes</taxon>
        <taxon>Micrococcales</taxon>
        <taxon>Microbacteriaceae</taxon>
        <taxon>Microbacterium</taxon>
    </lineage>
</organism>
<dbReference type="EMBL" id="AP027141">
    <property type="protein sequence ID" value="BDV31051.1"/>
    <property type="molecule type" value="Genomic_DNA"/>
</dbReference>
<reference evidence="1 2" key="1">
    <citation type="submission" date="2022-12" db="EMBL/GenBank/DDBJ databases">
        <title>Microbacterium terricola strain KV-448 chromosome, complete genome.</title>
        <authorList>
            <person name="Oshima T."/>
            <person name="Moriya T."/>
            <person name="Bessho Y."/>
        </authorList>
    </citation>
    <scope>NUCLEOTIDE SEQUENCE [LARGE SCALE GENOMIC DNA]</scope>
    <source>
        <strain evidence="1 2">KV-448</strain>
    </source>
</reference>
<evidence type="ECO:0000313" key="1">
    <source>
        <dbReference type="EMBL" id="BDV31051.1"/>
    </source>
</evidence>
<gene>
    <name evidence="1" type="ORF">Microterr_17110</name>
</gene>
<sequence>MVYRMGMPVNDDRTRAVRRIMAGAALAAFALGGVIAVPAGAQARDTAPLELKIGVPASAGVFTAGETITVTFTARNAGNSAVTLPEDARVVVEAVQDGPVTSYTGDCAATGVMPVDSYVKHSGEFDLPPVMQVGEMITCTTTYTPTADDVAAGGIFGALSYQLVPNLKEAGWKYYTLAAEGGSPTPVIASTAIVGKPLTVKRGFYGWWNEIFEYTWLVDGKPAGRVGPAFTPTDDELGSVISVRVAGMSEYGSIIKTSNATAPAVGKFTAPTPRVIGNTRVGSTLTAIPGIWTPSAAKTTYQWYRASSAISGATNWTYKLTAADKGRTVKVKVTGAKPGYPTLSKVSLPTTTIDAEHIVTATPKITGTTTVGRKLTATAGAWRPASVTLTYRWYRDNSAIKGATKPAYLLTAADRGKTIKVKVTASKTGYTTVAKVSQATAEIR</sequence>